<dbReference type="AlphaFoldDB" id="A0A0G0K5R5"/>
<evidence type="ECO:0000256" key="4">
    <source>
        <dbReference type="ARBA" id="ARBA00035202"/>
    </source>
</evidence>
<dbReference type="GO" id="GO:0070180">
    <property type="term" value="F:large ribosomal subunit rRNA binding"/>
    <property type="evidence" value="ECO:0007669"/>
    <property type="project" value="UniProtKB-UniRule"/>
</dbReference>
<dbReference type="GO" id="GO:1990904">
    <property type="term" value="C:ribonucleoprotein complex"/>
    <property type="evidence" value="ECO:0007669"/>
    <property type="project" value="UniProtKB-KW"/>
</dbReference>
<dbReference type="HAMAP" id="MF_00362">
    <property type="entry name" value="Ribosomal_uL10"/>
    <property type="match status" value="1"/>
</dbReference>
<dbReference type="PANTHER" id="PTHR11560">
    <property type="entry name" value="39S RIBOSOMAL PROTEIN L10, MITOCHONDRIAL"/>
    <property type="match status" value="1"/>
</dbReference>
<evidence type="ECO:0000256" key="2">
    <source>
        <dbReference type="ARBA" id="ARBA00022980"/>
    </source>
</evidence>
<comment type="subunit">
    <text evidence="5">Part of the ribosomal stalk of the 50S ribosomal subunit. The N-terminus interacts with L11 and the large rRNA to form the base of the stalk. The C-terminus forms an elongated spine to which L12 dimers bind in a sequential fashion forming a multimeric L10(L12)X complex.</text>
</comment>
<dbReference type="NCBIfam" id="NF000955">
    <property type="entry name" value="PRK00099.1-1"/>
    <property type="match status" value="1"/>
</dbReference>
<comment type="function">
    <text evidence="5">Forms part of the ribosomal stalk, playing a central role in the interaction of the ribosome with GTP-bound translation factors.</text>
</comment>
<dbReference type="EMBL" id="LBTR01000025">
    <property type="protein sequence ID" value="KKQ44434.1"/>
    <property type="molecule type" value="Genomic_DNA"/>
</dbReference>
<evidence type="ECO:0000256" key="1">
    <source>
        <dbReference type="ARBA" id="ARBA00008889"/>
    </source>
</evidence>
<dbReference type="SUPFAM" id="SSF160369">
    <property type="entry name" value="Ribosomal protein L10-like"/>
    <property type="match status" value="1"/>
</dbReference>
<accession>A0A0G0K5R5</accession>
<protein>
    <recommendedName>
        <fullName evidence="4 5">Large ribosomal subunit protein uL10</fullName>
    </recommendedName>
</protein>
<keyword evidence="3 5" id="KW-0687">Ribonucleoprotein</keyword>
<comment type="similarity">
    <text evidence="1 5">Belongs to the universal ribosomal protein uL10 family.</text>
</comment>
<name>A0A0G0K5R5_9BACT</name>
<dbReference type="InterPro" id="IPR022973">
    <property type="entry name" value="Ribosomal_uL10_bac"/>
</dbReference>
<keyword evidence="2 5" id="KW-0689">Ribosomal protein</keyword>
<organism evidence="6 7">
    <name type="scientific">Candidatus Woesebacteria bacterium GW2011_GWA1_37_8</name>
    <dbReference type="NCBI Taxonomy" id="1618546"/>
    <lineage>
        <taxon>Bacteria</taxon>
        <taxon>Candidatus Woeseibacteriota</taxon>
    </lineage>
</organism>
<reference evidence="6 7" key="1">
    <citation type="journal article" date="2015" name="Nature">
        <title>rRNA introns, odd ribosomes, and small enigmatic genomes across a large radiation of phyla.</title>
        <authorList>
            <person name="Brown C.T."/>
            <person name="Hug L.A."/>
            <person name="Thomas B.C."/>
            <person name="Sharon I."/>
            <person name="Castelle C.J."/>
            <person name="Singh A."/>
            <person name="Wilkins M.J."/>
            <person name="Williams K.H."/>
            <person name="Banfield J.F."/>
        </authorList>
    </citation>
    <scope>NUCLEOTIDE SEQUENCE [LARGE SCALE GENOMIC DNA]</scope>
</reference>
<proteinExistence type="inferred from homology"/>
<keyword evidence="5" id="KW-0699">rRNA-binding</keyword>
<dbReference type="GO" id="GO:0005840">
    <property type="term" value="C:ribosome"/>
    <property type="evidence" value="ECO:0007669"/>
    <property type="project" value="UniProtKB-KW"/>
</dbReference>
<sequence length="172" mass="18544">MKKVEKTKIVSDLTENLKGATSVVLIDYTGLSVKKQQDLKKRLKVVGAGMEVVKNTLFKIAGTNAKVDESALTDEVLSGPVALVITKEDPIAPLQVISKFATEFEIPNLKVGIVEGTFRGKNDLEKLAKLPSKEVLYAQVVGSVSSPLYGIVGVLNANMAKLVYILKEASEK</sequence>
<evidence type="ECO:0000256" key="3">
    <source>
        <dbReference type="ARBA" id="ARBA00023274"/>
    </source>
</evidence>
<gene>
    <name evidence="5" type="primary">rplJ</name>
    <name evidence="6" type="ORF">US62_C0025G0005</name>
</gene>
<comment type="caution">
    <text evidence="6">The sequence shown here is derived from an EMBL/GenBank/DDBJ whole genome shotgun (WGS) entry which is preliminary data.</text>
</comment>
<dbReference type="GO" id="GO:0006412">
    <property type="term" value="P:translation"/>
    <property type="evidence" value="ECO:0007669"/>
    <property type="project" value="UniProtKB-UniRule"/>
</dbReference>
<evidence type="ECO:0000313" key="6">
    <source>
        <dbReference type="EMBL" id="KKQ44434.1"/>
    </source>
</evidence>
<evidence type="ECO:0000256" key="5">
    <source>
        <dbReference type="HAMAP-Rule" id="MF_00362"/>
    </source>
</evidence>
<dbReference type="InterPro" id="IPR001790">
    <property type="entry name" value="Ribosomal_uL10"/>
</dbReference>
<dbReference type="Gene3D" id="3.30.70.1730">
    <property type="match status" value="1"/>
</dbReference>
<dbReference type="Proteomes" id="UP000034603">
    <property type="component" value="Unassembled WGS sequence"/>
</dbReference>
<dbReference type="Pfam" id="PF00466">
    <property type="entry name" value="Ribosomal_L10"/>
    <property type="match status" value="1"/>
</dbReference>
<keyword evidence="5" id="KW-0694">RNA-binding</keyword>
<dbReference type="InterPro" id="IPR043141">
    <property type="entry name" value="Ribosomal_uL10-like_sf"/>
</dbReference>
<evidence type="ECO:0000313" key="7">
    <source>
        <dbReference type="Proteomes" id="UP000034603"/>
    </source>
</evidence>
<dbReference type="InterPro" id="IPR047865">
    <property type="entry name" value="Ribosomal_uL10_bac_type"/>
</dbReference>
<dbReference type="Gene3D" id="6.10.250.290">
    <property type="match status" value="1"/>
</dbReference>
<dbReference type="CDD" id="cd05797">
    <property type="entry name" value="Ribosomal_L10"/>
    <property type="match status" value="1"/>
</dbReference>